<dbReference type="Proteomes" id="UP000796880">
    <property type="component" value="Unassembled WGS sequence"/>
</dbReference>
<dbReference type="PANTHER" id="PTHR47319:SF5">
    <property type="entry name" value="CALCIUM-BINDING EF-HAND PROTEIN"/>
    <property type="match status" value="1"/>
</dbReference>
<sequence length="247" mass="28013">MFERLGTDGFTEELCKGFSLLMDKDKGVITFQSLKSSAESLWLQEMTDEEIACMLSPDLMQTSKQLLVEAFADEFNSTTNDAFDLGATRILSYCTSIDANSTQDHAQGGNKSEAWKPPTNGWIKINIDVAFKDNSAAAAMASTHAKECNWKNIIWVTDAKEVANTVLEASAPANWNSWYEIQSLKERFLREDWILEWNNREANCVADLGAKYTLQHKTWLRCDEFFLSLLPKYITDRIQLERLALAV</sequence>
<dbReference type="InterPro" id="IPR044205">
    <property type="entry name" value="KIC/PBP1/KRP1"/>
</dbReference>
<accession>A0A8K0HG86</accession>
<evidence type="ECO:0000313" key="1">
    <source>
        <dbReference type="EMBL" id="KAF3451599.1"/>
    </source>
</evidence>
<comment type="caution">
    <text evidence="1">The sequence shown here is derived from an EMBL/GenBank/DDBJ whole genome shotgun (WGS) entry which is preliminary data.</text>
</comment>
<dbReference type="AlphaFoldDB" id="A0A8K0HG86"/>
<dbReference type="GO" id="GO:0005509">
    <property type="term" value="F:calcium ion binding"/>
    <property type="evidence" value="ECO:0007669"/>
    <property type="project" value="InterPro"/>
</dbReference>
<evidence type="ECO:0008006" key="3">
    <source>
        <dbReference type="Google" id="ProtNLM"/>
    </source>
</evidence>
<proteinExistence type="predicted"/>
<evidence type="ECO:0000313" key="2">
    <source>
        <dbReference type="Proteomes" id="UP000796880"/>
    </source>
</evidence>
<dbReference type="OrthoDB" id="1706056at2759"/>
<keyword evidence="2" id="KW-1185">Reference proteome</keyword>
<gene>
    <name evidence="1" type="ORF">FNV43_RR07694</name>
</gene>
<protein>
    <recommendedName>
        <fullName evidence="3">RNase H type-1 domain-containing protein</fullName>
    </recommendedName>
</protein>
<organism evidence="1 2">
    <name type="scientific">Rhamnella rubrinervis</name>
    <dbReference type="NCBI Taxonomy" id="2594499"/>
    <lineage>
        <taxon>Eukaryota</taxon>
        <taxon>Viridiplantae</taxon>
        <taxon>Streptophyta</taxon>
        <taxon>Embryophyta</taxon>
        <taxon>Tracheophyta</taxon>
        <taxon>Spermatophyta</taxon>
        <taxon>Magnoliopsida</taxon>
        <taxon>eudicotyledons</taxon>
        <taxon>Gunneridae</taxon>
        <taxon>Pentapetalae</taxon>
        <taxon>rosids</taxon>
        <taxon>fabids</taxon>
        <taxon>Rosales</taxon>
        <taxon>Rhamnaceae</taxon>
        <taxon>rhamnoid group</taxon>
        <taxon>Rhamneae</taxon>
        <taxon>Rhamnella</taxon>
    </lineage>
</organism>
<dbReference type="PANTHER" id="PTHR47319">
    <property type="entry name" value="CALCIUM-BINDING PROTEIN KIC"/>
    <property type="match status" value="1"/>
</dbReference>
<name>A0A8K0HG86_9ROSA</name>
<dbReference type="EMBL" id="VOIH02000003">
    <property type="protein sequence ID" value="KAF3451599.1"/>
    <property type="molecule type" value="Genomic_DNA"/>
</dbReference>
<reference evidence="1" key="1">
    <citation type="submission" date="2020-03" db="EMBL/GenBank/DDBJ databases">
        <title>A high-quality chromosome-level genome assembly of a woody plant with both climbing and erect habits, Rhamnella rubrinervis.</title>
        <authorList>
            <person name="Lu Z."/>
            <person name="Yang Y."/>
            <person name="Zhu X."/>
            <person name="Sun Y."/>
        </authorList>
    </citation>
    <scope>NUCLEOTIDE SEQUENCE</scope>
    <source>
        <strain evidence="1">BYM</strain>
        <tissue evidence="1">Leaf</tissue>
    </source>
</reference>